<evidence type="ECO:0000256" key="2">
    <source>
        <dbReference type="ARBA" id="ARBA00022527"/>
    </source>
</evidence>
<dbReference type="InterPro" id="IPR050629">
    <property type="entry name" value="STE20/SPS1-PAK"/>
</dbReference>
<dbReference type="InterPro" id="IPR000719">
    <property type="entry name" value="Prot_kinase_dom"/>
</dbReference>
<name>A0A183G1X8_HELPZ</name>
<evidence type="ECO:0000256" key="6">
    <source>
        <dbReference type="ARBA" id="ARBA00022840"/>
    </source>
</evidence>
<evidence type="ECO:0000256" key="8">
    <source>
        <dbReference type="ARBA" id="ARBA00048679"/>
    </source>
</evidence>
<reference evidence="11" key="1">
    <citation type="submission" date="2019-09" db="UniProtKB">
        <authorList>
            <consortium name="WormBaseParasite"/>
        </authorList>
    </citation>
    <scope>IDENTIFICATION</scope>
</reference>
<dbReference type="Gene3D" id="3.30.200.20">
    <property type="entry name" value="Phosphorylase Kinase, domain 1"/>
    <property type="match status" value="1"/>
</dbReference>
<accession>A0A183G1X8</accession>
<dbReference type="PANTHER" id="PTHR48012:SF10">
    <property type="entry name" value="FI20177P1"/>
    <property type="match status" value="1"/>
</dbReference>
<feature type="domain" description="Protein kinase" evidence="9">
    <location>
        <begin position="1"/>
        <end position="307"/>
    </location>
</feature>
<dbReference type="Pfam" id="PF00069">
    <property type="entry name" value="Pkinase"/>
    <property type="match status" value="1"/>
</dbReference>
<sequence length="345" mass="39291">LYRLKKEKNESAPLLWLVTIRKVIMVQLKKGILCEKRVSPNLYHLSALMSTLAPLCMRSHQIEASFFEYAIHFMRLLRHPHIVDLHSCFVDGPSIYLILGACNYGIATFLYSEACGLPEKAIALILRHLLSALTYLHAQQIIHRWVPGLPHLLLDSTGGVRLTGFRLARKLAPGQSTTTDFDSHLESSLLWLAPEVLGQVRTYASRSDIYSVGATLCEMANGFPPFGDMNRLEMLYEKSRGTTPRLLDSTTLPSFEALKTGQRIPEPSEHSCRTFTEAFHSITGMCLKANPANRYDRNGICFLRYFISSCFRRGGEKILWLTLFVYCFRHVQLLSLFLSRKVDRY</sequence>
<comment type="catalytic activity">
    <reaction evidence="8">
        <text>L-seryl-[protein] + ATP = O-phospho-L-seryl-[protein] + ADP + H(+)</text>
        <dbReference type="Rhea" id="RHEA:17989"/>
        <dbReference type="Rhea" id="RHEA-COMP:9863"/>
        <dbReference type="Rhea" id="RHEA-COMP:11604"/>
        <dbReference type="ChEBI" id="CHEBI:15378"/>
        <dbReference type="ChEBI" id="CHEBI:29999"/>
        <dbReference type="ChEBI" id="CHEBI:30616"/>
        <dbReference type="ChEBI" id="CHEBI:83421"/>
        <dbReference type="ChEBI" id="CHEBI:456216"/>
        <dbReference type="EC" id="2.7.11.1"/>
    </reaction>
</comment>
<keyword evidence="3" id="KW-0808">Transferase</keyword>
<evidence type="ECO:0000256" key="5">
    <source>
        <dbReference type="ARBA" id="ARBA00022777"/>
    </source>
</evidence>
<dbReference type="AlphaFoldDB" id="A0A183G1X8"/>
<comment type="catalytic activity">
    <reaction evidence="7">
        <text>L-threonyl-[protein] + ATP = O-phospho-L-threonyl-[protein] + ADP + H(+)</text>
        <dbReference type="Rhea" id="RHEA:46608"/>
        <dbReference type="Rhea" id="RHEA-COMP:11060"/>
        <dbReference type="Rhea" id="RHEA-COMP:11605"/>
        <dbReference type="ChEBI" id="CHEBI:15378"/>
        <dbReference type="ChEBI" id="CHEBI:30013"/>
        <dbReference type="ChEBI" id="CHEBI:30616"/>
        <dbReference type="ChEBI" id="CHEBI:61977"/>
        <dbReference type="ChEBI" id="CHEBI:456216"/>
        <dbReference type="EC" id="2.7.11.1"/>
    </reaction>
</comment>
<evidence type="ECO:0000256" key="4">
    <source>
        <dbReference type="ARBA" id="ARBA00022741"/>
    </source>
</evidence>
<dbReference type="GO" id="GO:0004674">
    <property type="term" value="F:protein serine/threonine kinase activity"/>
    <property type="evidence" value="ECO:0007669"/>
    <property type="project" value="UniProtKB-KW"/>
</dbReference>
<dbReference type="PANTHER" id="PTHR48012">
    <property type="entry name" value="STERILE20-LIKE KINASE, ISOFORM B-RELATED"/>
    <property type="match status" value="1"/>
</dbReference>
<comment type="similarity">
    <text evidence="1">Belongs to the protein kinase superfamily. STE Ser/Thr protein kinase family. STE20 subfamily.</text>
</comment>
<evidence type="ECO:0000313" key="10">
    <source>
        <dbReference type="Proteomes" id="UP000050761"/>
    </source>
</evidence>
<organism evidence="10 11">
    <name type="scientific">Heligmosomoides polygyrus</name>
    <name type="common">Parasitic roundworm</name>
    <dbReference type="NCBI Taxonomy" id="6339"/>
    <lineage>
        <taxon>Eukaryota</taxon>
        <taxon>Metazoa</taxon>
        <taxon>Ecdysozoa</taxon>
        <taxon>Nematoda</taxon>
        <taxon>Chromadorea</taxon>
        <taxon>Rhabditida</taxon>
        <taxon>Rhabditina</taxon>
        <taxon>Rhabditomorpha</taxon>
        <taxon>Strongyloidea</taxon>
        <taxon>Heligmosomidae</taxon>
        <taxon>Heligmosomoides</taxon>
    </lineage>
</organism>
<dbReference type="Proteomes" id="UP000050761">
    <property type="component" value="Unassembled WGS sequence"/>
</dbReference>
<evidence type="ECO:0000256" key="3">
    <source>
        <dbReference type="ARBA" id="ARBA00022679"/>
    </source>
</evidence>
<protein>
    <submittedName>
        <fullName evidence="11">Protein kinase domain-containing protein</fullName>
    </submittedName>
</protein>
<proteinExistence type="inferred from homology"/>
<dbReference type="WBParaSite" id="HPBE_0001524801-mRNA-1">
    <property type="protein sequence ID" value="HPBE_0001524801-mRNA-1"/>
    <property type="gene ID" value="HPBE_0001524801"/>
</dbReference>
<keyword evidence="4" id="KW-0547">Nucleotide-binding</keyword>
<dbReference type="Gene3D" id="1.10.510.10">
    <property type="entry name" value="Transferase(Phosphotransferase) domain 1"/>
    <property type="match status" value="1"/>
</dbReference>
<dbReference type="InterPro" id="IPR011009">
    <property type="entry name" value="Kinase-like_dom_sf"/>
</dbReference>
<evidence type="ECO:0000256" key="1">
    <source>
        <dbReference type="ARBA" id="ARBA00008874"/>
    </source>
</evidence>
<keyword evidence="10" id="KW-1185">Reference proteome</keyword>
<keyword evidence="2" id="KW-0723">Serine/threonine-protein kinase</keyword>
<dbReference type="GO" id="GO:0005737">
    <property type="term" value="C:cytoplasm"/>
    <property type="evidence" value="ECO:0007669"/>
    <property type="project" value="TreeGrafter"/>
</dbReference>
<evidence type="ECO:0000313" key="11">
    <source>
        <dbReference type="WBParaSite" id="HPBE_0001524801-mRNA-1"/>
    </source>
</evidence>
<dbReference type="GO" id="GO:0005524">
    <property type="term" value="F:ATP binding"/>
    <property type="evidence" value="ECO:0007669"/>
    <property type="project" value="UniProtKB-KW"/>
</dbReference>
<evidence type="ECO:0000259" key="9">
    <source>
        <dbReference type="PROSITE" id="PS50011"/>
    </source>
</evidence>
<dbReference type="PROSITE" id="PS50011">
    <property type="entry name" value="PROTEIN_KINASE_DOM"/>
    <property type="match status" value="1"/>
</dbReference>
<evidence type="ECO:0000256" key="7">
    <source>
        <dbReference type="ARBA" id="ARBA00047899"/>
    </source>
</evidence>
<keyword evidence="6" id="KW-0067">ATP-binding</keyword>
<keyword evidence="5" id="KW-0418">Kinase</keyword>
<dbReference type="SUPFAM" id="SSF56112">
    <property type="entry name" value="Protein kinase-like (PK-like)"/>
    <property type="match status" value="1"/>
</dbReference>